<name>A0A8J8CG60_9ARCH</name>
<dbReference type="Proteomes" id="UP000716004">
    <property type="component" value="Unassembled WGS sequence"/>
</dbReference>
<comment type="subcellular location">
    <subcellularLocation>
        <location evidence="4">Cell membrane</location>
        <topology evidence="4">Peripheral membrane protein</topology>
    </subcellularLocation>
</comment>
<keyword evidence="3 4" id="KW-0406">Ion transport</keyword>
<sequence length="108" mass="11769">MPASSFAGSAAVIGEREIVLGFRLLGIADAYQAEGHEAVEKFRELLSSGKHSFIMLSENIRKFMDAKTVELVNTTTTPLIVFIPLPGGMEEESVEKFAKRVLGVDIGR</sequence>
<evidence type="ECO:0000256" key="3">
    <source>
        <dbReference type="ARBA" id="ARBA00023065"/>
    </source>
</evidence>
<keyword evidence="4" id="KW-0375">Hydrogen ion transport</keyword>
<dbReference type="EMBL" id="JAGVSJ010000020">
    <property type="protein sequence ID" value="MBX8632292.1"/>
    <property type="molecule type" value="Genomic_DNA"/>
</dbReference>
<dbReference type="Pfam" id="PF01990">
    <property type="entry name" value="ATP-synt_F"/>
    <property type="match status" value="1"/>
</dbReference>
<dbReference type="GO" id="GO:0042777">
    <property type="term" value="P:proton motive force-driven plasma membrane ATP synthesis"/>
    <property type="evidence" value="ECO:0007669"/>
    <property type="project" value="UniProtKB-UniRule"/>
</dbReference>
<dbReference type="GO" id="GO:0005886">
    <property type="term" value="C:plasma membrane"/>
    <property type="evidence" value="ECO:0007669"/>
    <property type="project" value="UniProtKB-SubCell"/>
</dbReference>
<dbReference type="GO" id="GO:0046933">
    <property type="term" value="F:proton-transporting ATP synthase activity, rotational mechanism"/>
    <property type="evidence" value="ECO:0007669"/>
    <property type="project" value="UniProtKB-UniRule"/>
</dbReference>
<dbReference type="AlphaFoldDB" id="A0A8J8CG60"/>
<comment type="similarity">
    <text evidence="1 4">Belongs to the V-ATPase F subunit family.</text>
</comment>
<dbReference type="InterPro" id="IPR036906">
    <property type="entry name" value="ATPase_V1_fsu_sf"/>
</dbReference>
<evidence type="ECO:0000256" key="1">
    <source>
        <dbReference type="ARBA" id="ARBA00010148"/>
    </source>
</evidence>
<dbReference type="InterPro" id="IPR008218">
    <property type="entry name" value="ATPase_V1-cplx_f_g_su"/>
</dbReference>
<organism evidence="5 6">
    <name type="scientific">Candidatus Sysuiplasma superficiale</name>
    <dbReference type="NCBI Taxonomy" id="2823368"/>
    <lineage>
        <taxon>Archaea</taxon>
        <taxon>Methanobacteriati</taxon>
        <taxon>Thermoplasmatota</taxon>
        <taxon>Thermoplasmata</taxon>
        <taxon>Candidatus Sysuiplasmatales</taxon>
        <taxon>Candidatus Sysuiplasmataceae</taxon>
        <taxon>Candidatus Sysuiplasma</taxon>
    </lineage>
</organism>
<evidence type="ECO:0000256" key="4">
    <source>
        <dbReference type="HAMAP-Rule" id="MF_00312"/>
    </source>
</evidence>
<comment type="subunit">
    <text evidence="4">Has multiple subunits with at least A(3), B(3), C, D, E, F, H, I and proteolipid K(x).</text>
</comment>
<keyword evidence="2 4" id="KW-0813">Transport</keyword>
<keyword evidence="4" id="KW-0066">ATP synthesis</keyword>
<evidence type="ECO:0000256" key="2">
    <source>
        <dbReference type="ARBA" id="ARBA00022448"/>
    </source>
</evidence>
<reference evidence="5" key="1">
    <citation type="submission" date="2021-04" db="EMBL/GenBank/DDBJ databases">
        <title>Genomic insights into ecological role and evolution of a novel Thermoplasmata order Candidatus Sysuiplasmatales.</title>
        <authorList>
            <person name="Yuan Y."/>
        </authorList>
    </citation>
    <scope>NUCLEOTIDE SEQUENCE</scope>
    <source>
        <strain evidence="5">YP2-bin.285</strain>
    </source>
</reference>
<comment type="caution">
    <text evidence="5">The sequence shown here is derived from an EMBL/GenBank/DDBJ whole genome shotgun (WGS) entry which is preliminary data.</text>
</comment>
<dbReference type="GO" id="GO:0005524">
    <property type="term" value="F:ATP binding"/>
    <property type="evidence" value="ECO:0007669"/>
    <property type="project" value="UniProtKB-UniRule"/>
</dbReference>
<comment type="function">
    <text evidence="4">Component of the A-type ATP synthase that produces ATP from ADP in the presence of a proton gradient across the membrane.</text>
</comment>
<evidence type="ECO:0000313" key="6">
    <source>
        <dbReference type="Proteomes" id="UP000716004"/>
    </source>
</evidence>
<dbReference type="SUPFAM" id="SSF159468">
    <property type="entry name" value="AtpF-like"/>
    <property type="match status" value="1"/>
</dbReference>
<gene>
    <name evidence="4" type="primary">atpF</name>
    <name evidence="5" type="ORF">J9259_07245</name>
</gene>
<evidence type="ECO:0000313" key="5">
    <source>
        <dbReference type="EMBL" id="MBX8632292.1"/>
    </source>
</evidence>
<dbReference type="Gene3D" id="3.40.50.10580">
    <property type="entry name" value="ATPase, V1 complex, subunit F"/>
    <property type="match status" value="1"/>
</dbReference>
<accession>A0A8J8CG60</accession>
<dbReference type="InterPro" id="IPR022944">
    <property type="entry name" value="ATPase_V1-cplx_fsu_bac/arc"/>
</dbReference>
<proteinExistence type="inferred from homology"/>
<keyword evidence="4" id="KW-1003">Cell membrane</keyword>
<dbReference type="GO" id="GO:0046961">
    <property type="term" value="F:proton-transporting ATPase activity, rotational mechanism"/>
    <property type="evidence" value="ECO:0007669"/>
    <property type="project" value="InterPro"/>
</dbReference>
<keyword evidence="4" id="KW-0472">Membrane</keyword>
<dbReference type="HAMAP" id="MF_00312">
    <property type="entry name" value="ATP_synth_F_arch"/>
    <property type="match status" value="1"/>
</dbReference>
<protein>
    <recommendedName>
        <fullName evidence="4">A-type ATP synthase subunit F</fullName>
    </recommendedName>
</protein>